<dbReference type="InterPro" id="IPR011047">
    <property type="entry name" value="Quinoprotein_ADH-like_sf"/>
</dbReference>
<evidence type="ECO:0000313" key="2">
    <source>
        <dbReference type="EMBL" id="NVK81050.1"/>
    </source>
</evidence>
<dbReference type="RefSeq" id="WP_171085468.1">
    <property type="nucleotide sequence ID" value="NZ_BNBU01000001.1"/>
</dbReference>
<keyword evidence="3" id="KW-1185">Reference proteome</keyword>
<gene>
    <name evidence="2" type="ORF">HG542_25840</name>
</gene>
<name>A0A7Y7B8M0_STRMO</name>
<dbReference type="AlphaFoldDB" id="A0A7Y7B8M0"/>
<accession>A0A7Y7B8M0</accession>
<organism evidence="2 3">
    <name type="scientific">Streptomyces morookaense</name>
    <name type="common">Streptoverticillium morookaense</name>
    <dbReference type="NCBI Taxonomy" id="1970"/>
    <lineage>
        <taxon>Bacteria</taxon>
        <taxon>Bacillati</taxon>
        <taxon>Actinomycetota</taxon>
        <taxon>Actinomycetes</taxon>
        <taxon>Kitasatosporales</taxon>
        <taxon>Streptomycetaceae</taxon>
        <taxon>Streptomyces</taxon>
    </lineage>
</organism>
<proteinExistence type="predicted"/>
<feature type="compositionally biased region" description="Pro residues" evidence="1">
    <location>
        <begin position="174"/>
        <end position="184"/>
    </location>
</feature>
<dbReference type="Proteomes" id="UP000587462">
    <property type="component" value="Unassembled WGS sequence"/>
</dbReference>
<sequence length="1040" mass="106010">MSLLPPTVLGPLSECSACVRVRHQLVGARVTLRVNGSPTVSGMPVGGGVAAWPDQTFPLGPGVALRPGDRITATQTRDGRTSPASVQPVVVQKRPDTVGPLRFGSHVYACGQCLRVDGAVPGATVTVQQGPLVLGSAPAPDGTARIALLGPVGAGRALVARQSACGTPGAATPSPLPDAPPRPLPPPVLPGPLFAGQPGVTVSGVCEGARVTLLRDNTPGEQACFDLATLTFRVPAPAEGEQVSVVQEFTACGTVSGAAPPVHVAPASRLPAPAVGGPLCAGATSLRLTGLVPGALLTVLADGTPLGTAQAFRPTADLDVPPLPRGSRITARQQLGGHAAESAPVPVAAPPAALPAPVVVAPLTAGAAHVRVRNVHPGALVLVLSTALDAPVGCRYVHTAQAAVPVAPLLADGDRVVALQVYCGLASARSVPVPVRPLGDVRPPHVRTPLGACLPPVVGGLVPGADTDVYVNGRWRGTAGAAGGTVPVELPGVALDVGDTVTARQRIASVVTDFGPPAQVTSGPVSVTTQHNDNRRTGAQLLEVALSPATVGPTGFGKLFSRAVDGHLYAQPLHVSGVAVAGHGRRNVVYAATMHNSVYAFDADDPAAAAPLWHASLGPAVPLPDPEIGPGSYRDIAVEVGIVSTPVIDLGRNVLYAVAFTKDGQGYHHSLHALDLGSGQEVLGGPVRIAATVPGGGDGSSGGRIAFTSHRQLQRAALTLANGRVYVAFASYGDRGPYHGWVFGFDAGTLRRTGVYITTPDTGLGGIWQAGQGPAVDDEGFLYAATGNGGFRPDGSNLGDSIIRLTPDLAVADWFSPFDNAALDAADADLGSAGPLLIPGTHLLLSGGKESKFYLLDTRAMGHFHAGSDSQIVQSFYVVPPDAQSHHLHGGAVHWSFPGGPWIYVWPENAFLRAYRFAGGRLETAAVSTSTTTDPAGVPGGAPGMPGGILSLSAHGTDPATGLLWASHPWRANANNAVVEGVLRVYRATDLTQELWNSKMHPARDDVGSFAKFAAPTIAGGKVYLGTFSGALHVYGLLTA</sequence>
<dbReference type="EMBL" id="JABBXF010000070">
    <property type="protein sequence ID" value="NVK81050.1"/>
    <property type="molecule type" value="Genomic_DNA"/>
</dbReference>
<evidence type="ECO:0000256" key="1">
    <source>
        <dbReference type="SAM" id="MobiDB-lite"/>
    </source>
</evidence>
<feature type="region of interest" description="Disordered" evidence="1">
    <location>
        <begin position="164"/>
        <end position="184"/>
    </location>
</feature>
<dbReference type="SUPFAM" id="SSF50998">
    <property type="entry name" value="Quinoprotein alcohol dehydrogenase-like"/>
    <property type="match status" value="1"/>
</dbReference>
<protein>
    <submittedName>
        <fullName evidence="2">Uncharacterized protein</fullName>
    </submittedName>
</protein>
<reference evidence="2 3" key="1">
    <citation type="submission" date="2020-04" db="EMBL/GenBank/DDBJ databases">
        <title>Draft Genome Sequence of Streptomyces morookaense DSM 40503, an 8-azaguanine-producing strain.</title>
        <authorList>
            <person name="Qi J."/>
            <person name="Gao J.-M."/>
        </authorList>
    </citation>
    <scope>NUCLEOTIDE SEQUENCE [LARGE SCALE GENOMIC DNA]</scope>
    <source>
        <strain evidence="2 3">DSM 40503</strain>
    </source>
</reference>
<evidence type="ECO:0000313" key="3">
    <source>
        <dbReference type="Proteomes" id="UP000587462"/>
    </source>
</evidence>
<comment type="caution">
    <text evidence="2">The sequence shown here is derived from an EMBL/GenBank/DDBJ whole genome shotgun (WGS) entry which is preliminary data.</text>
</comment>